<dbReference type="InterPro" id="IPR036701">
    <property type="entry name" value="RraB-like_sf"/>
</dbReference>
<dbReference type="Proteomes" id="UP000321577">
    <property type="component" value="Unassembled WGS sequence"/>
</dbReference>
<organism evidence="2 3">
    <name type="scientific">Brevifollis gellanilyticus</name>
    <dbReference type="NCBI Taxonomy" id="748831"/>
    <lineage>
        <taxon>Bacteria</taxon>
        <taxon>Pseudomonadati</taxon>
        <taxon>Verrucomicrobiota</taxon>
        <taxon>Verrucomicrobiia</taxon>
        <taxon>Verrucomicrobiales</taxon>
        <taxon>Verrucomicrobiaceae</taxon>
    </lineage>
</organism>
<feature type="domain" description="Regulator of ribonuclease activity B" evidence="1">
    <location>
        <begin position="15"/>
        <end position="113"/>
    </location>
</feature>
<dbReference type="SUPFAM" id="SSF89946">
    <property type="entry name" value="Hypothetical protein VC0424"/>
    <property type="match status" value="1"/>
</dbReference>
<dbReference type="EMBL" id="BKAG01000047">
    <property type="protein sequence ID" value="GEP45352.1"/>
    <property type="molecule type" value="Genomic_DNA"/>
</dbReference>
<protein>
    <recommendedName>
        <fullName evidence="1">Regulator of ribonuclease activity B domain-containing protein</fullName>
    </recommendedName>
</protein>
<evidence type="ECO:0000259" key="1">
    <source>
        <dbReference type="Pfam" id="PF06877"/>
    </source>
</evidence>
<dbReference type="RefSeq" id="WP_146854168.1">
    <property type="nucleotide sequence ID" value="NZ_BKAG01000047.1"/>
</dbReference>
<reference evidence="2 3" key="1">
    <citation type="submission" date="2019-07" db="EMBL/GenBank/DDBJ databases">
        <title>Whole genome shotgun sequence of Brevifollis gellanilyticus NBRC 108608.</title>
        <authorList>
            <person name="Hosoyama A."/>
            <person name="Uohara A."/>
            <person name="Ohji S."/>
            <person name="Ichikawa N."/>
        </authorList>
    </citation>
    <scope>NUCLEOTIDE SEQUENCE [LARGE SCALE GENOMIC DNA]</scope>
    <source>
        <strain evidence="2 3">NBRC 108608</strain>
    </source>
</reference>
<dbReference type="Pfam" id="PF06877">
    <property type="entry name" value="RraB"/>
    <property type="match status" value="1"/>
</dbReference>
<evidence type="ECO:0000313" key="2">
    <source>
        <dbReference type="EMBL" id="GEP45352.1"/>
    </source>
</evidence>
<gene>
    <name evidence="2" type="ORF">BGE01nite_46430</name>
</gene>
<dbReference type="OrthoDB" id="5739863at2"/>
<dbReference type="InterPro" id="IPR009671">
    <property type="entry name" value="RraB_dom"/>
</dbReference>
<dbReference type="Gene3D" id="3.30.70.970">
    <property type="entry name" value="RraB-like"/>
    <property type="match status" value="1"/>
</dbReference>
<evidence type="ECO:0000313" key="3">
    <source>
        <dbReference type="Proteomes" id="UP000321577"/>
    </source>
</evidence>
<keyword evidence="3" id="KW-1185">Reference proteome</keyword>
<comment type="caution">
    <text evidence="2">The sequence shown here is derived from an EMBL/GenBank/DDBJ whole genome shotgun (WGS) entry which is preliminary data.</text>
</comment>
<sequence length="119" mass="13170">MSLVDALLNSSASDVELIASNEQKGDHSEVPRDVDFVLEAKTEGKASLMCSFIVDNHYGRPSFQRVDLENGETIWRVITVIHTPATKHVICSLNGLFVCLAELFGLEYNGWGCLLQNET</sequence>
<dbReference type="AlphaFoldDB" id="A0A512MF53"/>
<name>A0A512MF53_9BACT</name>
<proteinExistence type="predicted"/>
<accession>A0A512MF53</accession>